<organism evidence="1 2">
    <name type="scientific">Polyplosphaeria fusca</name>
    <dbReference type="NCBI Taxonomy" id="682080"/>
    <lineage>
        <taxon>Eukaryota</taxon>
        <taxon>Fungi</taxon>
        <taxon>Dikarya</taxon>
        <taxon>Ascomycota</taxon>
        <taxon>Pezizomycotina</taxon>
        <taxon>Dothideomycetes</taxon>
        <taxon>Pleosporomycetidae</taxon>
        <taxon>Pleosporales</taxon>
        <taxon>Tetraplosphaeriaceae</taxon>
        <taxon>Polyplosphaeria</taxon>
    </lineage>
</organism>
<dbReference type="GO" id="GO:0000172">
    <property type="term" value="C:ribonuclease MRP complex"/>
    <property type="evidence" value="ECO:0007669"/>
    <property type="project" value="TreeGrafter"/>
</dbReference>
<dbReference type="GO" id="GO:0004526">
    <property type="term" value="F:ribonuclease P activity"/>
    <property type="evidence" value="ECO:0007669"/>
    <property type="project" value="TreeGrafter"/>
</dbReference>
<evidence type="ECO:0000313" key="1">
    <source>
        <dbReference type="EMBL" id="KAF2733175.1"/>
    </source>
</evidence>
<keyword evidence="2" id="KW-1185">Reference proteome</keyword>
<dbReference type="Pfam" id="PF08584">
    <property type="entry name" value="Ribonuc_P_40"/>
    <property type="match status" value="1"/>
</dbReference>
<dbReference type="InterPro" id="IPR013893">
    <property type="entry name" value="RNase_P_Rpp40"/>
</dbReference>
<dbReference type="Proteomes" id="UP000799444">
    <property type="component" value="Unassembled WGS sequence"/>
</dbReference>
<dbReference type="AlphaFoldDB" id="A0A9P4QVE6"/>
<dbReference type="EMBL" id="ML996165">
    <property type="protein sequence ID" value="KAF2733175.1"/>
    <property type="molecule type" value="Genomic_DNA"/>
</dbReference>
<evidence type="ECO:0000313" key="2">
    <source>
        <dbReference type="Proteomes" id="UP000799444"/>
    </source>
</evidence>
<reference evidence="1" key="1">
    <citation type="journal article" date="2020" name="Stud. Mycol.">
        <title>101 Dothideomycetes genomes: a test case for predicting lifestyles and emergence of pathogens.</title>
        <authorList>
            <person name="Haridas S."/>
            <person name="Albert R."/>
            <person name="Binder M."/>
            <person name="Bloem J."/>
            <person name="Labutti K."/>
            <person name="Salamov A."/>
            <person name="Andreopoulos B."/>
            <person name="Baker S."/>
            <person name="Barry K."/>
            <person name="Bills G."/>
            <person name="Bluhm B."/>
            <person name="Cannon C."/>
            <person name="Castanera R."/>
            <person name="Culley D."/>
            <person name="Daum C."/>
            <person name="Ezra D."/>
            <person name="Gonzalez J."/>
            <person name="Henrissat B."/>
            <person name="Kuo A."/>
            <person name="Liang C."/>
            <person name="Lipzen A."/>
            <person name="Lutzoni F."/>
            <person name="Magnuson J."/>
            <person name="Mondo S."/>
            <person name="Nolan M."/>
            <person name="Ohm R."/>
            <person name="Pangilinan J."/>
            <person name="Park H.-J."/>
            <person name="Ramirez L."/>
            <person name="Alfaro M."/>
            <person name="Sun H."/>
            <person name="Tritt A."/>
            <person name="Yoshinaga Y."/>
            <person name="Zwiers L.-H."/>
            <person name="Turgeon B."/>
            <person name="Goodwin S."/>
            <person name="Spatafora J."/>
            <person name="Crous P."/>
            <person name="Grigoriev I."/>
        </authorList>
    </citation>
    <scope>NUCLEOTIDE SEQUENCE</scope>
    <source>
        <strain evidence="1">CBS 125425</strain>
    </source>
</reference>
<dbReference type="GO" id="GO:0030681">
    <property type="term" value="C:multimeric ribonuclease P complex"/>
    <property type="evidence" value="ECO:0007669"/>
    <property type="project" value="TreeGrafter"/>
</dbReference>
<dbReference type="GO" id="GO:0000171">
    <property type="term" value="F:ribonuclease MRP activity"/>
    <property type="evidence" value="ECO:0007669"/>
    <property type="project" value="TreeGrafter"/>
</dbReference>
<protein>
    <submittedName>
        <fullName evidence="1">Uncharacterized protein</fullName>
    </submittedName>
</protein>
<dbReference type="OrthoDB" id="63112at2759"/>
<dbReference type="GO" id="GO:0000447">
    <property type="term" value="P:endonucleolytic cleavage in ITS1 to separate SSU-rRNA from 5.8S rRNA and LSU-rRNA from tricistronic rRNA transcript (SSU-rRNA, 5.8S rRNA, LSU-rRNA)"/>
    <property type="evidence" value="ECO:0007669"/>
    <property type="project" value="TreeGrafter"/>
</dbReference>
<gene>
    <name evidence="1" type="ORF">EJ04DRAFT_277525</name>
</gene>
<accession>A0A9P4QVE6</accession>
<dbReference type="PANTHER" id="PTHR15396:SF1">
    <property type="entry name" value="RIBONUCLEASE P PROTEIN SUBUNIT P40"/>
    <property type="match status" value="1"/>
</dbReference>
<dbReference type="PANTHER" id="PTHR15396">
    <property type="entry name" value="RIBONUCLEASE P PROTEIN SUBUNIT P40"/>
    <property type="match status" value="1"/>
</dbReference>
<sequence length="368" mass="42294">MIDLRREDGPNSKFYFTHTLLPSYIDPNNTSQKKKPFSTFLGQPFTYSVDLVLPEEIYELVKTELEAGDEARLQYSRVYMKLGELLEGDFFSEYVKNGKIIMLSEGRPLVDNAFSLHEGTLRLELDRSTYERCGLQGEPIEDGGKKHQKARWVIKFDLRAPNMVHGKKGFSRLQWACKNVLNQSLTWLFYKSNPPSTKALPEGSEPISQHHPFVHSVTPTATILQNISVPMMTVTDLDRLYEQEQSLSLLEWLSLVELHSPRVRKADRIDSFLSRYEVPDFGKSLCTKNLVHVNWRGFIPAQFVKDLHLLVRKFGLKVARDEHDGEGGTKNQDEDRWFALTGRAFEGYGGCYTVMQFAGRDTVTWECE</sequence>
<comment type="caution">
    <text evidence="1">The sequence shown here is derived from an EMBL/GenBank/DDBJ whole genome shotgun (WGS) entry which is preliminary data.</text>
</comment>
<name>A0A9P4QVE6_9PLEO</name>
<dbReference type="GO" id="GO:0001682">
    <property type="term" value="P:tRNA 5'-leader removal"/>
    <property type="evidence" value="ECO:0007669"/>
    <property type="project" value="InterPro"/>
</dbReference>
<proteinExistence type="predicted"/>